<dbReference type="Pfam" id="PF00450">
    <property type="entry name" value="Peptidase_S10"/>
    <property type="match status" value="1"/>
</dbReference>
<dbReference type="InterPro" id="IPR029058">
    <property type="entry name" value="AB_hydrolase_fold"/>
</dbReference>
<proteinExistence type="predicted"/>
<evidence type="ECO:0000256" key="1">
    <source>
        <dbReference type="SAM" id="SignalP"/>
    </source>
</evidence>
<name>A0ABV8T242_9GAMM</name>
<protein>
    <recommendedName>
        <fullName evidence="4">Peptidase S10</fullName>
    </recommendedName>
</protein>
<evidence type="ECO:0008006" key="4">
    <source>
        <dbReference type="Google" id="ProtNLM"/>
    </source>
</evidence>
<dbReference type="RefSeq" id="WP_380602436.1">
    <property type="nucleotide sequence ID" value="NZ_JBHSDU010000014.1"/>
</dbReference>
<keyword evidence="1" id="KW-0732">Signal</keyword>
<dbReference type="EMBL" id="JBHSDU010000014">
    <property type="protein sequence ID" value="MFC4312764.1"/>
    <property type="molecule type" value="Genomic_DNA"/>
</dbReference>
<feature type="chain" id="PRO_5047342443" description="Peptidase S10" evidence="1">
    <location>
        <begin position="26"/>
        <end position="501"/>
    </location>
</feature>
<reference evidence="3" key="1">
    <citation type="journal article" date="2019" name="Int. J. Syst. Evol. Microbiol.">
        <title>The Global Catalogue of Microorganisms (GCM) 10K type strain sequencing project: providing services to taxonomists for standard genome sequencing and annotation.</title>
        <authorList>
            <consortium name="The Broad Institute Genomics Platform"/>
            <consortium name="The Broad Institute Genome Sequencing Center for Infectious Disease"/>
            <person name="Wu L."/>
            <person name="Ma J."/>
        </authorList>
    </citation>
    <scope>NUCLEOTIDE SEQUENCE [LARGE SCALE GENOMIC DNA]</scope>
    <source>
        <strain evidence="3">CGMCC 1.10759</strain>
    </source>
</reference>
<evidence type="ECO:0000313" key="2">
    <source>
        <dbReference type="EMBL" id="MFC4312764.1"/>
    </source>
</evidence>
<keyword evidence="3" id="KW-1185">Reference proteome</keyword>
<comment type="caution">
    <text evidence="2">The sequence shown here is derived from an EMBL/GenBank/DDBJ whole genome shotgun (WGS) entry which is preliminary data.</text>
</comment>
<accession>A0ABV8T242</accession>
<evidence type="ECO:0000313" key="3">
    <source>
        <dbReference type="Proteomes" id="UP001595904"/>
    </source>
</evidence>
<dbReference type="Proteomes" id="UP001595904">
    <property type="component" value="Unassembled WGS sequence"/>
</dbReference>
<organism evidence="2 3">
    <name type="scientific">Steroidobacter flavus</name>
    <dbReference type="NCBI Taxonomy" id="1842136"/>
    <lineage>
        <taxon>Bacteria</taxon>
        <taxon>Pseudomonadati</taxon>
        <taxon>Pseudomonadota</taxon>
        <taxon>Gammaproteobacteria</taxon>
        <taxon>Steroidobacterales</taxon>
        <taxon>Steroidobacteraceae</taxon>
        <taxon>Steroidobacter</taxon>
    </lineage>
</organism>
<dbReference type="SUPFAM" id="SSF53474">
    <property type="entry name" value="alpha/beta-Hydrolases"/>
    <property type="match status" value="1"/>
</dbReference>
<dbReference type="InterPro" id="IPR001563">
    <property type="entry name" value="Peptidase_S10"/>
</dbReference>
<feature type="signal peptide" evidence="1">
    <location>
        <begin position="1"/>
        <end position="25"/>
    </location>
</feature>
<gene>
    <name evidence="2" type="ORF">ACFPN2_27005</name>
</gene>
<sequence>MKTKLLSWVVGPWLLLGSHVTPALAELPRPFVEQQESVVVTEHQARIGDRQVSYRARAGKLPIRDVGTGEIRAWMFYVAYDLKPEAGAKPRPVAFLWGGGPGGPGVPMDLGYFGPKQWRGSELSDNPASLLPVADLVFIDAIGTGFSRVTKADFENEFYSVRGDAASFAEFIRMWYTIYANTDAPVYVGGASYGSWRSGIVTELLEKAGRHVTGSLLISGGILLGQDLLSAQEKAAYRVPAQAATALYHNRLDPSIGRDIDEVTAKANTWARDTYLPALRRLKDLSKTERDTIAQELSRYTGFPVDKIDRKVLAFSQPTYRENLLPQGPKLDIMDMRRTSSQLDPPEVRARIARYVREVLRYPSELAYAGVEQGYSSQIGPEVKDLGSRWLYDTGKDNKVAPSPLNDGLGPSVGEPWILRSIAMNPALKVFVGAGLFDSMNTCFGNEASVRAIDADSARHLTTRCYINGHRMAVDPDNIARLATDVRAFIAAPPIQGNAGQ</sequence>
<dbReference type="Gene3D" id="3.40.50.1820">
    <property type="entry name" value="alpha/beta hydrolase"/>
    <property type="match status" value="1"/>
</dbReference>